<name>A0A0D2A4J6_9PEZI</name>
<keyword evidence="2 9" id="KW-0158">Chromosome</keyword>
<keyword evidence="3 9" id="KW-0132">Cell division</keyword>
<comment type="subunit">
    <text evidence="9">Component of the NDC80 complex.</text>
</comment>
<proteinExistence type="inferred from homology"/>
<reference evidence="12 13" key="1">
    <citation type="submission" date="2015-01" db="EMBL/GenBank/DDBJ databases">
        <title>The Genome Sequence of Ochroconis gallopava CBS43764.</title>
        <authorList>
            <consortium name="The Broad Institute Genomics Platform"/>
            <person name="Cuomo C."/>
            <person name="de Hoog S."/>
            <person name="Gorbushina A."/>
            <person name="Stielow B."/>
            <person name="Teixiera M."/>
            <person name="Abouelleil A."/>
            <person name="Chapman S.B."/>
            <person name="Priest M."/>
            <person name="Young S.K."/>
            <person name="Wortman J."/>
            <person name="Nusbaum C."/>
            <person name="Birren B."/>
        </authorList>
    </citation>
    <scope>NUCLEOTIDE SEQUENCE [LARGE SCALE GENOMIC DNA]</scope>
    <source>
        <strain evidence="12 13">CBS 43764</strain>
    </source>
</reference>
<keyword evidence="4 9" id="KW-0498">Mitosis</keyword>
<keyword evidence="6 10" id="KW-0175">Coiled coil</keyword>
<evidence type="ECO:0000256" key="4">
    <source>
        <dbReference type="ARBA" id="ARBA00022776"/>
    </source>
</evidence>
<protein>
    <recommendedName>
        <fullName evidence="9">Kinetochore protein SPC25</fullName>
    </recommendedName>
</protein>
<evidence type="ECO:0000256" key="2">
    <source>
        <dbReference type="ARBA" id="ARBA00022454"/>
    </source>
</evidence>
<dbReference type="GeneID" id="27315130"/>
<evidence type="ECO:0000259" key="11">
    <source>
        <dbReference type="Pfam" id="PF08234"/>
    </source>
</evidence>
<dbReference type="STRING" id="253628.A0A0D2A4J6"/>
<dbReference type="GO" id="GO:0051301">
    <property type="term" value="P:cell division"/>
    <property type="evidence" value="ECO:0007669"/>
    <property type="project" value="UniProtKB-UniRule"/>
</dbReference>
<dbReference type="GO" id="GO:0031262">
    <property type="term" value="C:Ndc80 complex"/>
    <property type="evidence" value="ECO:0007669"/>
    <property type="project" value="InterPro"/>
</dbReference>
<feature type="coiled-coil region" evidence="10">
    <location>
        <begin position="59"/>
        <end position="109"/>
    </location>
</feature>
<evidence type="ECO:0000256" key="7">
    <source>
        <dbReference type="ARBA" id="ARBA00023306"/>
    </source>
</evidence>
<gene>
    <name evidence="12" type="ORF">PV09_07157</name>
</gene>
<comment type="subcellular location">
    <subcellularLocation>
        <location evidence="9">Nucleus</location>
    </subcellularLocation>
    <subcellularLocation>
        <location evidence="9">Chromosome</location>
        <location evidence="9">Centromere</location>
        <location evidence="9">Kinetochore</location>
    </subcellularLocation>
</comment>
<evidence type="ECO:0000256" key="3">
    <source>
        <dbReference type="ARBA" id="ARBA00022618"/>
    </source>
</evidence>
<evidence type="ECO:0000256" key="6">
    <source>
        <dbReference type="ARBA" id="ARBA00023054"/>
    </source>
</evidence>
<dbReference type="EMBL" id="KN847555">
    <property type="protein sequence ID" value="KIW01390.1"/>
    <property type="molecule type" value="Genomic_DNA"/>
</dbReference>
<comment type="function">
    <text evidence="9">Acts as a component of the essential kinetochore-associated NDC80 complex, which is required for chromosome segregation and spindle checkpoint activity.</text>
</comment>
<evidence type="ECO:0000256" key="1">
    <source>
        <dbReference type="ARBA" id="ARBA00006379"/>
    </source>
</evidence>
<dbReference type="InParanoid" id="A0A0D2A4J6"/>
<evidence type="ECO:0000313" key="13">
    <source>
        <dbReference type="Proteomes" id="UP000053259"/>
    </source>
</evidence>
<sequence length="258" mass="29757">MATIAYESSLSTSLSRSHISSDVPSMADQLPSVNFNFDDLRERMARFTARFDRFIEDGRKRVLEEKNQFRINLAELHEDQKQVSRSIEIETMKAQAHAAQLEKEAAEKAEMHAQISSLTSHRDTLSAQNTALHAELKSLNATLAARKDAQAKHARYLSSQSRHNVPELCFWEDYLCMRIEGAGVEDRLRFVFSHLIEKDWEREGWFELDTSAREYKVTRTVPKLEESEVEALVETMNESRELGPFFKGMREAFVRALK</sequence>
<accession>A0A0D2A4J6</accession>
<keyword evidence="7 9" id="KW-0131">Cell cycle</keyword>
<dbReference type="HOGENOM" id="CLU_065188_0_0_1"/>
<comment type="similarity">
    <text evidence="1 9">Belongs to the SPC25 family.</text>
</comment>
<evidence type="ECO:0000256" key="9">
    <source>
        <dbReference type="RuleBase" id="RU367150"/>
    </source>
</evidence>
<dbReference type="AlphaFoldDB" id="A0A0D2A4J6"/>
<dbReference type="OrthoDB" id="4056921at2759"/>
<evidence type="ECO:0000313" key="12">
    <source>
        <dbReference type="EMBL" id="KIW01390.1"/>
    </source>
</evidence>
<dbReference type="CDD" id="cd23784">
    <property type="entry name" value="RWD_Spc25"/>
    <property type="match status" value="1"/>
</dbReference>
<keyword evidence="8 9" id="KW-0137">Centromere</keyword>
<dbReference type="FunFam" id="3.30.457.50:FF:000001">
    <property type="entry name" value="Probable kinetochore protein spc25"/>
    <property type="match status" value="1"/>
</dbReference>
<dbReference type="PANTHER" id="PTHR14281">
    <property type="entry name" value="KINETOCHORE PROTEIN SPC25-RELATED"/>
    <property type="match status" value="1"/>
</dbReference>
<dbReference type="GO" id="GO:0005634">
    <property type="term" value="C:nucleus"/>
    <property type="evidence" value="ECO:0007669"/>
    <property type="project" value="UniProtKB-SubCell"/>
</dbReference>
<dbReference type="InterPro" id="IPR013255">
    <property type="entry name" value="Spc25_C"/>
</dbReference>
<feature type="domain" description="Chromosome segregation protein Spc25 C-terminal" evidence="11">
    <location>
        <begin position="184"/>
        <end position="254"/>
    </location>
</feature>
<dbReference type="Gene3D" id="3.30.457.50">
    <property type="entry name" value="Chromosome segregation protein Spc25"/>
    <property type="match status" value="1"/>
</dbReference>
<dbReference type="PANTHER" id="PTHR14281:SF0">
    <property type="entry name" value="KINETOCHORE PROTEIN SPC25"/>
    <property type="match status" value="1"/>
</dbReference>
<dbReference type="Pfam" id="PF08234">
    <property type="entry name" value="Spindle_Spc25"/>
    <property type="match status" value="1"/>
</dbReference>
<keyword evidence="9" id="KW-0539">Nucleus</keyword>
<dbReference type="RefSeq" id="XP_016211259.1">
    <property type="nucleotide sequence ID" value="XM_016360887.1"/>
</dbReference>
<keyword evidence="5 9" id="KW-0995">Kinetochore</keyword>
<dbReference type="InterPro" id="IPR045143">
    <property type="entry name" value="Spc25"/>
</dbReference>
<keyword evidence="13" id="KW-1185">Reference proteome</keyword>
<dbReference type="Proteomes" id="UP000053259">
    <property type="component" value="Unassembled WGS sequence"/>
</dbReference>
<evidence type="ECO:0000256" key="10">
    <source>
        <dbReference type="SAM" id="Coils"/>
    </source>
</evidence>
<evidence type="ECO:0000256" key="8">
    <source>
        <dbReference type="ARBA" id="ARBA00023328"/>
    </source>
</evidence>
<organism evidence="12 13">
    <name type="scientific">Verruconis gallopava</name>
    <dbReference type="NCBI Taxonomy" id="253628"/>
    <lineage>
        <taxon>Eukaryota</taxon>
        <taxon>Fungi</taxon>
        <taxon>Dikarya</taxon>
        <taxon>Ascomycota</taxon>
        <taxon>Pezizomycotina</taxon>
        <taxon>Dothideomycetes</taxon>
        <taxon>Pleosporomycetidae</taxon>
        <taxon>Venturiales</taxon>
        <taxon>Sympoventuriaceae</taxon>
        <taxon>Verruconis</taxon>
    </lineage>
</organism>
<dbReference type="GO" id="GO:0007059">
    <property type="term" value="P:chromosome segregation"/>
    <property type="evidence" value="ECO:0007669"/>
    <property type="project" value="InterPro"/>
</dbReference>
<dbReference type="VEuPathDB" id="FungiDB:PV09_07157"/>
<evidence type="ECO:0000256" key="5">
    <source>
        <dbReference type="ARBA" id="ARBA00022838"/>
    </source>
</evidence>